<keyword evidence="3" id="KW-1185">Reference proteome</keyword>
<dbReference type="Proteomes" id="UP000822688">
    <property type="component" value="Chromosome 1"/>
</dbReference>
<gene>
    <name evidence="2" type="ORF">KC19_1G188400</name>
</gene>
<accession>A0A8T0J7W6</accession>
<protein>
    <submittedName>
        <fullName evidence="2">Uncharacterized protein</fullName>
    </submittedName>
</protein>
<comment type="caution">
    <text evidence="2">The sequence shown here is derived from an EMBL/GenBank/DDBJ whole genome shotgun (WGS) entry which is preliminary data.</text>
</comment>
<name>A0A8T0J7W6_CERPU</name>
<reference evidence="2" key="1">
    <citation type="submission" date="2020-06" db="EMBL/GenBank/DDBJ databases">
        <title>WGS assembly of Ceratodon purpureus strain R40.</title>
        <authorList>
            <person name="Carey S.B."/>
            <person name="Jenkins J."/>
            <person name="Shu S."/>
            <person name="Lovell J.T."/>
            <person name="Sreedasyam A."/>
            <person name="Maumus F."/>
            <person name="Tiley G.P."/>
            <person name="Fernandez-Pozo N."/>
            <person name="Barry K."/>
            <person name="Chen C."/>
            <person name="Wang M."/>
            <person name="Lipzen A."/>
            <person name="Daum C."/>
            <person name="Saski C.A."/>
            <person name="Payton A.C."/>
            <person name="Mcbreen J.C."/>
            <person name="Conrad R.E."/>
            <person name="Kollar L.M."/>
            <person name="Olsson S."/>
            <person name="Huttunen S."/>
            <person name="Landis J.B."/>
            <person name="Wickett N.J."/>
            <person name="Johnson M.G."/>
            <person name="Rensing S.A."/>
            <person name="Grimwood J."/>
            <person name="Schmutz J."/>
            <person name="Mcdaniel S.F."/>
        </authorList>
    </citation>
    <scope>NUCLEOTIDE SEQUENCE</scope>
    <source>
        <strain evidence="2">R40</strain>
    </source>
</reference>
<feature type="region of interest" description="Disordered" evidence="1">
    <location>
        <begin position="72"/>
        <end position="93"/>
    </location>
</feature>
<proteinExistence type="predicted"/>
<dbReference type="AlphaFoldDB" id="A0A8T0J7W6"/>
<feature type="region of interest" description="Disordered" evidence="1">
    <location>
        <begin position="1"/>
        <end position="37"/>
    </location>
</feature>
<dbReference type="EMBL" id="CM026421">
    <property type="protein sequence ID" value="KAG0591615.1"/>
    <property type="molecule type" value="Genomic_DNA"/>
</dbReference>
<feature type="compositionally biased region" description="Basic and acidic residues" evidence="1">
    <location>
        <begin position="72"/>
        <end position="83"/>
    </location>
</feature>
<evidence type="ECO:0000256" key="1">
    <source>
        <dbReference type="SAM" id="MobiDB-lite"/>
    </source>
</evidence>
<sequence length="186" mass="20838">MFRELNTPAPDPDVDTSFSVPDLNAESPVPNLEAHSPNLKAPTVYEEVVETTIKKTTATKFKFKKLEKKVENSGECDKPKQDDAPQESPVEDLRAPKIQTEYIGRPVVTVVIIVTFPLDFIGLEDMHVYMTSTGIFIDTKAYGPLEVELQFYVSPAGVLAEYIKCDKTLRFELPIVSYAQAQKLKL</sequence>
<organism evidence="2 3">
    <name type="scientific">Ceratodon purpureus</name>
    <name type="common">Fire moss</name>
    <name type="synonym">Dicranum purpureum</name>
    <dbReference type="NCBI Taxonomy" id="3225"/>
    <lineage>
        <taxon>Eukaryota</taxon>
        <taxon>Viridiplantae</taxon>
        <taxon>Streptophyta</taxon>
        <taxon>Embryophyta</taxon>
        <taxon>Bryophyta</taxon>
        <taxon>Bryophytina</taxon>
        <taxon>Bryopsida</taxon>
        <taxon>Dicranidae</taxon>
        <taxon>Pseudoditrichales</taxon>
        <taxon>Ditrichaceae</taxon>
        <taxon>Ceratodon</taxon>
    </lineage>
</organism>
<evidence type="ECO:0000313" key="2">
    <source>
        <dbReference type="EMBL" id="KAG0591615.1"/>
    </source>
</evidence>
<evidence type="ECO:0000313" key="3">
    <source>
        <dbReference type="Proteomes" id="UP000822688"/>
    </source>
</evidence>